<proteinExistence type="predicted"/>
<accession>A0A7D4TQL0</accession>
<protein>
    <submittedName>
        <fullName evidence="2">ABC transporter permease</fullName>
    </submittedName>
</protein>
<dbReference type="Pfam" id="PF12730">
    <property type="entry name" value="ABC2_membrane_4"/>
    <property type="match status" value="1"/>
</dbReference>
<dbReference type="AlphaFoldDB" id="A0A7D4TQL0"/>
<feature type="transmembrane region" description="Helical" evidence="1">
    <location>
        <begin position="109"/>
        <end position="130"/>
    </location>
</feature>
<gene>
    <name evidence="2" type="ORF">HQ865_17230</name>
</gene>
<feature type="transmembrane region" description="Helical" evidence="1">
    <location>
        <begin position="21"/>
        <end position="40"/>
    </location>
</feature>
<dbReference type="CDD" id="cd21809">
    <property type="entry name" value="ABC-2_lan_permease-like"/>
    <property type="match status" value="1"/>
</dbReference>
<evidence type="ECO:0000256" key="1">
    <source>
        <dbReference type="SAM" id="Phobius"/>
    </source>
</evidence>
<dbReference type="KEGG" id="mmab:HQ865_17230"/>
<feature type="transmembrane region" description="Helical" evidence="1">
    <location>
        <begin position="150"/>
        <end position="173"/>
    </location>
</feature>
<dbReference type="Proteomes" id="UP000505355">
    <property type="component" value="Chromosome"/>
</dbReference>
<keyword evidence="3" id="KW-1185">Reference proteome</keyword>
<feature type="transmembrane region" description="Helical" evidence="1">
    <location>
        <begin position="185"/>
        <end position="205"/>
    </location>
</feature>
<evidence type="ECO:0000313" key="2">
    <source>
        <dbReference type="EMBL" id="QKJ31434.1"/>
    </source>
</evidence>
<dbReference type="RefSeq" id="WP_173416094.1">
    <property type="nucleotide sequence ID" value="NZ_CP054139.1"/>
</dbReference>
<feature type="transmembrane region" description="Helical" evidence="1">
    <location>
        <begin position="60"/>
        <end position="79"/>
    </location>
</feature>
<keyword evidence="1" id="KW-0472">Membrane</keyword>
<organism evidence="2 3">
    <name type="scientific">Mucilaginibacter mali</name>
    <dbReference type="NCBI Taxonomy" id="2740462"/>
    <lineage>
        <taxon>Bacteria</taxon>
        <taxon>Pseudomonadati</taxon>
        <taxon>Bacteroidota</taxon>
        <taxon>Sphingobacteriia</taxon>
        <taxon>Sphingobacteriales</taxon>
        <taxon>Sphingobacteriaceae</taxon>
        <taxon>Mucilaginibacter</taxon>
    </lineage>
</organism>
<evidence type="ECO:0000313" key="3">
    <source>
        <dbReference type="Proteomes" id="UP000505355"/>
    </source>
</evidence>
<keyword evidence="1" id="KW-1133">Transmembrane helix</keyword>
<keyword evidence="1" id="KW-0812">Transmembrane</keyword>
<sequence>MKGFILSFQSEFYKTRKTLGFWSAIVLPVLISLLIFLVMYDNAAKMEKLPGMMLWRAYSGAIINIMGILLPFFVIFVAYSTNSVEHKADTWKTLFSLPISKWAIYSAKYLYTVFLIFICLLLFLLFTIGTGNLLGMVKPTLRFADFHMEWALAQVFFKLFLASLGILSIQFLLSLVWSDFLKPMGIGFVCTISGMFMAGLDWQYAYLVPYSHPMSALKSMMPHVKGKGPSLKAEYIVEIFTKELYVGLVVAVIVFITGFYVVQKKSVK</sequence>
<name>A0A7D4TQL0_9SPHI</name>
<feature type="transmembrane region" description="Helical" evidence="1">
    <location>
        <begin position="244"/>
        <end position="262"/>
    </location>
</feature>
<reference evidence="2 3" key="1">
    <citation type="submission" date="2020-05" db="EMBL/GenBank/DDBJ databases">
        <title>Mucilaginibacter mali sp. nov.</title>
        <authorList>
            <person name="Kim H.S."/>
            <person name="Lee K.C."/>
            <person name="Suh M.K."/>
            <person name="Kim J.-S."/>
            <person name="Han K.-I."/>
            <person name="Eom M.K."/>
            <person name="Shin Y.K."/>
            <person name="Lee J.-S."/>
        </authorList>
    </citation>
    <scope>NUCLEOTIDE SEQUENCE [LARGE SCALE GENOMIC DNA]</scope>
    <source>
        <strain evidence="2 3">G2-14</strain>
    </source>
</reference>
<dbReference type="EMBL" id="CP054139">
    <property type="protein sequence ID" value="QKJ31434.1"/>
    <property type="molecule type" value="Genomic_DNA"/>
</dbReference>